<dbReference type="EMBL" id="JASSZA010000006">
    <property type="protein sequence ID" value="KAK2108864.1"/>
    <property type="molecule type" value="Genomic_DNA"/>
</dbReference>
<evidence type="ECO:0000256" key="1">
    <source>
        <dbReference type="SAM" id="MobiDB-lite"/>
    </source>
</evidence>
<keyword evidence="3" id="KW-1185">Reference proteome</keyword>
<feature type="compositionally biased region" description="Basic and acidic residues" evidence="1">
    <location>
        <begin position="90"/>
        <end position="102"/>
    </location>
</feature>
<organism evidence="2 3">
    <name type="scientific">Saguinus oedipus</name>
    <name type="common">Cotton-top tamarin</name>
    <name type="synonym">Oedipomidas oedipus</name>
    <dbReference type="NCBI Taxonomy" id="9490"/>
    <lineage>
        <taxon>Eukaryota</taxon>
        <taxon>Metazoa</taxon>
        <taxon>Chordata</taxon>
        <taxon>Craniata</taxon>
        <taxon>Vertebrata</taxon>
        <taxon>Euteleostomi</taxon>
        <taxon>Mammalia</taxon>
        <taxon>Eutheria</taxon>
        <taxon>Euarchontoglires</taxon>
        <taxon>Primates</taxon>
        <taxon>Haplorrhini</taxon>
        <taxon>Platyrrhini</taxon>
        <taxon>Cebidae</taxon>
        <taxon>Callitrichinae</taxon>
        <taxon>Saguinus</taxon>
    </lineage>
</organism>
<sequence>MTPAVAVLKRDLSGTSLTSYSRSLGGVGSARKALTKESQLGGLHGAADSRKGSPVAGRILCPMGQDWRALLRTAIYIREDEQSSSPQEHCYGKLETDRLLGS</sequence>
<gene>
    <name evidence="2" type="ORF">P7K49_014029</name>
</gene>
<comment type="caution">
    <text evidence="2">The sequence shown here is derived from an EMBL/GenBank/DDBJ whole genome shotgun (WGS) entry which is preliminary data.</text>
</comment>
<proteinExistence type="predicted"/>
<protein>
    <submittedName>
        <fullName evidence="2">Uncharacterized protein</fullName>
    </submittedName>
</protein>
<feature type="region of interest" description="Disordered" evidence="1">
    <location>
        <begin position="81"/>
        <end position="102"/>
    </location>
</feature>
<dbReference type="Proteomes" id="UP001266305">
    <property type="component" value="Unassembled WGS sequence"/>
</dbReference>
<accession>A0ABQ9VJ24</accession>
<evidence type="ECO:0000313" key="3">
    <source>
        <dbReference type="Proteomes" id="UP001266305"/>
    </source>
</evidence>
<reference evidence="2 3" key="1">
    <citation type="submission" date="2023-05" db="EMBL/GenBank/DDBJ databases">
        <title>B98-5 Cell Line De Novo Hybrid Assembly: An Optical Mapping Approach.</title>
        <authorList>
            <person name="Kananen K."/>
            <person name="Auerbach J.A."/>
            <person name="Kautto E."/>
            <person name="Blachly J.S."/>
        </authorList>
    </citation>
    <scope>NUCLEOTIDE SEQUENCE [LARGE SCALE GENOMIC DNA]</scope>
    <source>
        <strain evidence="2">B95-8</strain>
        <tissue evidence="2">Cell line</tissue>
    </source>
</reference>
<evidence type="ECO:0000313" key="2">
    <source>
        <dbReference type="EMBL" id="KAK2108864.1"/>
    </source>
</evidence>
<name>A0ABQ9VJ24_SAGOE</name>